<dbReference type="Proteomes" id="UP000242188">
    <property type="component" value="Unassembled WGS sequence"/>
</dbReference>
<proteinExistence type="predicted"/>
<gene>
    <name evidence="2" type="ORF">KP79_PYT11274</name>
</gene>
<accession>A0A210Q945</accession>
<reference evidence="2 3" key="1">
    <citation type="journal article" date="2017" name="Nat. Ecol. Evol.">
        <title>Scallop genome provides insights into evolution of bilaterian karyotype and development.</title>
        <authorList>
            <person name="Wang S."/>
            <person name="Zhang J."/>
            <person name="Jiao W."/>
            <person name="Li J."/>
            <person name="Xun X."/>
            <person name="Sun Y."/>
            <person name="Guo X."/>
            <person name="Huan P."/>
            <person name="Dong B."/>
            <person name="Zhang L."/>
            <person name="Hu X."/>
            <person name="Sun X."/>
            <person name="Wang J."/>
            <person name="Zhao C."/>
            <person name="Wang Y."/>
            <person name="Wang D."/>
            <person name="Huang X."/>
            <person name="Wang R."/>
            <person name="Lv J."/>
            <person name="Li Y."/>
            <person name="Zhang Z."/>
            <person name="Liu B."/>
            <person name="Lu W."/>
            <person name="Hui Y."/>
            <person name="Liang J."/>
            <person name="Zhou Z."/>
            <person name="Hou R."/>
            <person name="Li X."/>
            <person name="Liu Y."/>
            <person name="Li H."/>
            <person name="Ning X."/>
            <person name="Lin Y."/>
            <person name="Zhao L."/>
            <person name="Xing Q."/>
            <person name="Dou J."/>
            <person name="Li Y."/>
            <person name="Mao J."/>
            <person name="Guo H."/>
            <person name="Dou H."/>
            <person name="Li T."/>
            <person name="Mu C."/>
            <person name="Jiang W."/>
            <person name="Fu Q."/>
            <person name="Fu X."/>
            <person name="Miao Y."/>
            <person name="Liu J."/>
            <person name="Yu Q."/>
            <person name="Li R."/>
            <person name="Liao H."/>
            <person name="Li X."/>
            <person name="Kong Y."/>
            <person name="Jiang Z."/>
            <person name="Chourrout D."/>
            <person name="Li R."/>
            <person name="Bao Z."/>
        </authorList>
    </citation>
    <scope>NUCLEOTIDE SEQUENCE [LARGE SCALE GENOMIC DNA]</scope>
    <source>
        <strain evidence="2 3">PY_sf001</strain>
    </source>
</reference>
<evidence type="ECO:0000313" key="2">
    <source>
        <dbReference type="EMBL" id="OWF45251.1"/>
    </source>
</evidence>
<keyword evidence="3" id="KW-1185">Reference proteome</keyword>
<evidence type="ECO:0000313" key="3">
    <source>
        <dbReference type="Proteomes" id="UP000242188"/>
    </source>
</evidence>
<dbReference type="EMBL" id="NEDP02004538">
    <property type="protein sequence ID" value="OWF45251.1"/>
    <property type="molecule type" value="Genomic_DNA"/>
</dbReference>
<protein>
    <submittedName>
        <fullName evidence="2">Uncharacterized protein</fullName>
    </submittedName>
</protein>
<feature type="compositionally biased region" description="Pro residues" evidence="1">
    <location>
        <begin position="76"/>
        <end position="89"/>
    </location>
</feature>
<sequence>MGCFGFLKRRRSPKIHPYMDEEEIKDIPPQVPFGKKYFRLGLDPPPRGWKALFTFPHWKRDRKGVCWIRDNGPIYPCPPPPPPTPPPARARPLLRPLPALPPPATSRSSTK</sequence>
<organism evidence="2 3">
    <name type="scientific">Mizuhopecten yessoensis</name>
    <name type="common">Japanese scallop</name>
    <name type="synonym">Patinopecten yessoensis</name>
    <dbReference type="NCBI Taxonomy" id="6573"/>
    <lineage>
        <taxon>Eukaryota</taxon>
        <taxon>Metazoa</taxon>
        <taxon>Spiralia</taxon>
        <taxon>Lophotrochozoa</taxon>
        <taxon>Mollusca</taxon>
        <taxon>Bivalvia</taxon>
        <taxon>Autobranchia</taxon>
        <taxon>Pteriomorphia</taxon>
        <taxon>Pectinida</taxon>
        <taxon>Pectinoidea</taxon>
        <taxon>Pectinidae</taxon>
        <taxon>Mizuhopecten</taxon>
    </lineage>
</organism>
<comment type="caution">
    <text evidence="2">The sequence shown here is derived from an EMBL/GenBank/DDBJ whole genome shotgun (WGS) entry which is preliminary data.</text>
</comment>
<dbReference type="AlphaFoldDB" id="A0A210Q945"/>
<feature type="region of interest" description="Disordered" evidence="1">
    <location>
        <begin position="76"/>
        <end position="111"/>
    </location>
</feature>
<name>A0A210Q945_MIZYE</name>
<evidence type="ECO:0000256" key="1">
    <source>
        <dbReference type="SAM" id="MobiDB-lite"/>
    </source>
</evidence>